<keyword evidence="1" id="KW-0378">Hydrolase</keyword>
<dbReference type="InterPro" id="IPR005181">
    <property type="entry name" value="SASA"/>
</dbReference>
<dbReference type="EMBL" id="JAKLWS010000033">
    <property type="protein sequence ID" value="MCG2590438.1"/>
    <property type="molecule type" value="Genomic_DNA"/>
</dbReference>
<dbReference type="Proteomes" id="UP001165366">
    <property type="component" value="Unassembled WGS sequence"/>
</dbReference>
<accession>A0ABS9KHV9</accession>
<dbReference type="Gene3D" id="2.115.10.20">
    <property type="entry name" value="Glycosyl hydrolase domain, family 43"/>
    <property type="match status" value="1"/>
</dbReference>
<evidence type="ECO:0000259" key="2">
    <source>
        <dbReference type="Pfam" id="PF03372"/>
    </source>
</evidence>
<evidence type="ECO:0000313" key="4">
    <source>
        <dbReference type="EMBL" id="MCG2590438.1"/>
    </source>
</evidence>
<dbReference type="PANTHER" id="PTHR31988">
    <property type="entry name" value="ESTERASE, PUTATIVE (DUF303)-RELATED"/>
    <property type="match status" value="1"/>
</dbReference>
<dbReference type="InterPro" id="IPR005135">
    <property type="entry name" value="Endo/exonuclease/phosphatase"/>
</dbReference>
<dbReference type="InterPro" id="IPR036691">
    <property type="entry name" value="Endo/exonu/phosph_ase_sf"/>
</dbReference>
<dbReference type="Gene3D" id="3.40.50.1110">
    <property type="entry name" value="SGNH hydrolase"/>
    <property type="match status" value="1"/>
</dbReference>
<dbReference type="Gene3D" id="3.60.10.10">
    <property type="entry name" value="Endonuclease/exonuclease/phosphatase"/>
    <property type="match status" value="1"/>
</dbReference>
<dbReference type="Pfam" id="PF03372">
    <property type="entry name" value="Exo_endo_phos"/>
    <property type="match status" value="1"/>
</dbReference>
<keyword evidence="5" id="KW-1185">Reference proteome</keyword>
<name>A0ABS9KHV9_9BACT</name>
<dbReference type="InterPro" id="IPR036514">
    <property type="entry name" value="SGNH_hydro_sf"/>
</dbReference>
<dbReference type="Pfam" id="PF03629">
    <property type="entry name" value="SASA"/>
    <property type="match status" value="1"/>
</dbReference>
<dbReference type="GO" id="GO:0004519">
    <property type="term" value="F:endonuclease activity"/>
    <property type="evidence" value="ECO:0007669"/>
    <property type="project" value="UniProtKB-KW"/>
</dbReference>
<dbReference type="InterPro" id="IPR052940">
    <property type="entry name" value="Carb_Esterase_6"/>
</dbReference>
<dbReference type="CDD" id="cd08994">
    <property type="entry name" value="GH43_62_32_68_117_130-like"/>
    <property type="match status" value="1"/>
</dbReference>
<dbReference type="PANTHER" id="PTHR31988:SF19">
    <property type="entry name" value="9-O-ACETYL-N-ACETYLNEURAMINIC ACID DEACETYLASE-RELATED"/>
    <property type="match status" value="1"/>
</dbReference>
<dbReference type="SUPFAM" id="SSF75005">
    <property type="entry name" value="Arabinanase/levansucrase/invertase"/>
    <property type="match status" value="1"/>
</dbReference>
<feature type="domain" description="Endonuclease/exonuclease/phosphatase" evidence="2">
    <location>
        <begin position="297"/>
        <end position="558"/>
    </location>
</feature>
<gene>
    <name evidence="4" type="ORF">L6773_17815</name>
</gene>
<dbReference type="SUPFAM" id="SSF52266">
    <property type="entry name" value="SGNH hydrolase"/>
    <property type="match status" value="1"/>
</dbReference>
<feature type="domain" description="Sialate O-acetylesterase" evidence="3">
    <location>
        <begin position="42"/>
        <end position="278"/>
    </location>
</feature>
<dbReference type="SUPFAM" id="SSF56219">
    <property type="entry name" value="DNase I-like"/>
    <property type="match status" value="1"/>
</dbReference>
<reference evidence="4" key="2">
    <citation type="submission" date="2024-05" db="EMBL/GenBank/DDBJ databases">
        <title>Rhodohalobacter halophilus gen. nov., sp. nov., a moderately halophilic member of the family Balneolaceae.</title>
        <authorList>
            <person name="Xia J."/>
        </authorList>
    </citation>
    <scope>NUCLEOTIDE SEQUENCE</scope>
    <source>
        <strain evidence="4">WB101</strain>
    </source>
</reference>
<evidence type="ECO:0000256" key="1">
    <source>
        <dbReference type="ARBA" id="ARBA00022801"/>
    </source>
</evidence>
<sequence length="895" mass="101972">MRSKKRVKKQLMRYLKNLTFLISSLLLFIIILPSHLNAQEKLDLFILAGQSNAQGWMGDAANYPEDSLGLDESIRLNWTFVDNQSSKRRWVPMQPQEGRFQEGHFGPEVSFARELKKAGFNPAIFKYTKGATGLARDWKAPGEGGIYDRMVIDLKASIDQLEEQGYEVHVRGLIWIQGESDAGDGQTSKKYYQNLKRLIEHLRNEVLHEPDLNILVGVDEQHPFVEDRPVVVEAQKRLAEEDEYISFTSMRGIQKADNTHLTPQGLTEHGRRLAYAFMNLVNVHGEGVGDTGKLKVITYNIWNGFDWGKDEERRQKVQEWMRSQKPSITALQELNNYTPAKLKEDAKSWGHPYSVLLKTTGYSVGLTSAYPIQVKEKIREGMHHGALHAKTAGIDLLVVHLHPGSIKRRMEEADILLNKLEEIEMENPLYMVLGDFNAHSPFDAHLYDPDGYLLNRRRSNNAGKGMDGNIYLNDLDYSVMASFLGFPLYDGTQKYTTGLSERGTFPGRVLGPVNSESTEQLISRLERIDYILVSPELLKRSTDAQVHNGEENWFLSDHYPVEVTFRTDQENLDVGSMIQPISEENMLRDPDYFNWGSSIIKGDDGNYHLFYSRWKRELGFTGWLTHSEIAHAISDRPEGPYQYLNTVLQGRGGDQWDAITAHNPKIKYFEGTYYLYYIGTHSDDVPLDGEKLREVAKTGYNHPMWSVLRNNQRTGVALSKSLNGPWQRRENPIVEPAGPITTLTVNPAVTQGPNGSYYMIVKGDKPNEDRFIRNQALALSETPTGPFIVQKKPVIDTIDTEDSSIWYDESRNQFFAVFHAHNFIGLITSADGVNWRKAVNYEVTTKRLNLANGDVLKPDRMERPFVYLEDGQPRVLSFAIKEGDDSYSIFVPLNH</sequence>
<comment type="caution">
    <text evidence="4">The sequence shown here is derived from an EMBL/GenBank/DDBJ whole genome shotgun (WGS) entry which is preliminary data.</text>
</comment>
<proteinExistence type="predicted"/>
<protein>
    <submittedName>
        <fullName evidence="4">Endonuclease/exonuclease/phosphatase family protein</fullName>
    </submittedName>
</protein>
<organism evidence="4 5">
    <name type="scientific">Rhodohalobacter sulfatireducens</name>
    <dbReference type="NCBI Taxonomy" id="2911366"/>
    <lineage>
        <taxon>Bacteria</taxon>
        <taxon>Pseudomonadati</taxon>
        <taxon>Balneolota</taxon>
        <taxon>Balneolia</taxon>
        <taxon>Balneolales</taxon>
        <taxon>Balneolaceae</taxon>
        <taxon>Rhodohalobacter</taxon>
    </lineage>
</organism>
<reference evidence="4" key="1">
    <citation type="submission" date="2022-01" db="EMBL/GenBank/DDBJ databases">
        <authorList>
            <person name="Wang Y."/>
        </authorList>
    </citation>
    <scope>NUCLEOTIDE SEQUENCE</scope>
    <source>
        <strain evidence="4">WB101</strain>
    </source>
</reference>
<keyword evidence="4" id="KW-0255">Endonuclease</keyword>
<evidence type="ECO:0000313" key="5">
    <source>
        <dbReference type="Proteomes" id="UP001165366"/>
    </source>
</evidence>
<keyword evidence="4" id="KW-0540">Nuclease</keyword>
<evidence type="ECO:0000259" key="3">
    <source>
        <dbReference type="Pfam" id="PF03629"/>
    </source>
</evidence>
<dbReference type="InterPro" id="IPR023296">
    <property type="entry name" value="Glyco_hydro_beta-prop_sf"/>
</dbReference>